<dbReference type="KEGG" id="ckw:CKALI_04290"/>
<feature type="transmembrane region" description="Helical" evidence="2">
    <location>
        <begin position="73"/>
        <end position="98"/>
    </location>
</feature>
<evidence type="ECO:0008006" key="5">
    <source>
        <dbReference type="Google" id="ProtNLM"/>
    </source>
</evidence>
<proteinExistence type="predicted"/>
<feature type="compositionally biased region" description="Basic residues" evidence="1">
    <location>
        <begin position="250"/>
        <end position="260"/>
    </location>
</feature>
<dbReference type="AlphaFoldDB" id="A0A6B8VQ96"/>
<organism evidence="3 4">
    <name type="scientific">Corynebacterium kalinowskii</name>
    <dbReference type="NCBI Taxonomy" id="2675216"/>
    <lineage>
        <taxon>Bacteria</taxon>
        <taxon>Bacillati</taxon>
        <taxon>Actinomycetota</taxon>
        <taxon>Actinomycetes</taxon>
        <taxon>Mycobacteriales</taxon>
        <taxon>Corynebacteriaceae</taxon>
        <taxon>Corynebacterium</taxon>
    </lineage>
</organism>
<gene>
    <name evidence="3" type="ORF">CKALI_04290</name>
</gene>
<keyword evidence="2" id="KW-0812">Transmembrane</keyword>
<sequence length="260" mass="27928">MNNPVITDVLGSDAAHLDDKAGLTGRVLIDGLDHAVRIQTSAVENYVNRLRRNNPQASPADLQREMDKHFKRLATGSGGAAGLAAAVPGVGFVTGAAAVGAESLVFLDAAALYTTASAYLRGVDIRDPERRRALILVVVLGAPGTALVDMFLGDAQKQDGADKNVASTLNKMSMPTLNTINSQLMKMARARLTKKLRNMWIGKLLPLGVGLVIGTVANRKLADQVIENTRKSMGPIPTQYAYPLPDKNDKKQKRKGLFRF</sequence>
<feature type="region of interest" description="Disordered" evidence="1">
    <location>
        <begin position="237"/>
        <end position="260"/>
    </location>
</feature>
<feature type="transmembrane region" description="Helical" evidence="2">
    <location>
        <begin position="104"/>
        <end position="121"/>
    </location>
</feature>
<dbReference type="EMBL" id="CP046452">
    <property type="protein sequence ID" value="QGU01737.1"/>
    <property type="molecule type" value="Genomic_DNA"/>
</dbReference>
<dbReference type="Proteomes" id="UP000427071">
    <property type="component" value="Chromosome"/>
</dbReference>
<reference evidence="4" key="1">
    <citation type="submission" date="2019-11" db="EMBL/GenBank/DDBJ databases">
        <title>Complete genome sequence of Corynebacterium kalinowskii 1959, a novel Corynebacterium species isolated from soil of a small paddock in Vilsendorf, Germany.</title>
        <authorList>
            <person name="Schaffert L."/>
            <person name="Ruwe M."/>
            <person name="Milse J."/>
            <person name="Hanuschka K."/>
            <person name="Ortseifen V."/>
            <person name="Droste J."/>
            <person name="Brandt D."/>
            <person name="Schlueter L."/>
            <person name="Kutter Y."/>
            <person name="Vinke S."/>
            <person name="Viehoefer P."/>
            <person name="Jacob L."/>
            <person name="Luebke N.-C."/>
            <person name="Schulte-Berndt E."/>
            <person name="Hain C."/>
            <person name="Linder M."/>
            <person name="Schmidt P."/>
            <person name="Wollenschlaeger L."/>
            <person name="Luttermann T."/>
            <person name="Thieme E."/>
            <person name="Hassa J."/>
            <person name="Haak M."/>
            <person name="Wittchen M."/>
            <person name="Mentz A."/>
            <person name="Persicke M."/>
            <person name="Busche T."/>
            <person name="Ruckert C."/>
        </authorList>
    </citation>
    <scope>NUCLEOTIDE SEQUENCE [LARGE SCALE GENOMIC DNA]</scope>
    <source>
        <strain evidence="4">1959</strain>
    </source>
</reference>
<keyword evidence="2" id="KW-0472">Membrane</keyword>
<keyword evidence="2" id="KW-1133">Transmembrane helix</keyword>
<feature type="transmembrane region" description="Helical" evidence="2">
    <location>
        <begin position="133"/>
        <end position="153"/>
    </location>
</feature>
<name>A0A6B8VQ96_9CORY</name>
<evidence type="ECO:0000313" key="3">
    <source>
        <dbReference type="EMBL" id="QGU01737.1"/>
    </source>
</evidence>
<dbReference type="RefSeq" id="WP_156192112.1">
    <property type="nucleotide sequence ID" value="NZ_CP046452.1"/>
</dbReference>
<evidence type="ECO:0000256" key="2">
    <source>
        <dbReference type="SAM" id="Phobius"/>
    </source>
</evidence>
<protein>
    <recommendedName>
        <fullName evidence="5">EcsC family protein</fullName>
    </recommendedName>
</protein>
<keyword evidence="4" id="KW-1185">Reference proteome</keyword>
<accession>A0A6B8VQ96</accession>
<evidence type="ECO:0000313" key="4">
    <source>
        <dbReference type="Proteomes" id="UP000427071"/>
    </source>
</evidence>
<evidence type="ECO:0000256" key="1">
    <source>
        <dbReference type="SAM" id="MobiDB-lite"/>
    </source>
</evidence>